<dbReference type="Proteomes" id="UP000526786">
    <property type="component" value="Unassembled WGS sequence"/>
</dbReference>
<dbReference type="EMBL" id="JACENC010000183">
    <property type="protein sequence ID" value="MBA4454234.1"/>
    <property type="molecule type" value="Genomic_DNA"/>
</dbReference>
<reference evidence="1 2" key="1">
    <citation type="journal article" date="2020" name="Appl. Environ. Microbiol.">
        <title>Genomic Characteristics of a Novel Species of Ammonia-Oxidizing Archaea from the Jiulong River Estuary.</title>
        <authorList>
            <person name="Zou D."/>
            <person name="Wan R."/>
            <person name="Han L."/>
            <person name="Xu M.N."/>
            <person name="Liu Y."/>
            <person name="Liu H."/>
            <person name="Kao S.J."/>
            <person name="Li M."/>
        </authorList>
    </citation>
    <scope>NUCLEOTIDE SEQUENCE [LARGE SCALE GENOMIC DNA]</scope>
    <source>
        <strain evidence="1">W2bin3</strain>
    </source>
</reference>
<comment type="caution">
    <text evidence="1">The sequence shown here is derived from an EMBL/GenBank/DDBJ whole genome shotgun (WGS) entry which is preliminary data.</text>
</comment>
<accession>A0AC60W3X6</accession>
<evidence type="ECO:0000313" key="2">
    <source>
        <dbReference type="Proteomes" id="UP000526786"/>
    </source>
</evidence>
<organism evidence="1 2">
    <name type="scientific">Candidatus Nitrosomaritimum aestuariumsis</name>
    <dbReference type="NCBI Taxonomy" id="3342354"/>
    <lineage>
        <taxon>Archaea</taxon>
        <taxon>Nitrososphaerota</taxon>
        <taxon>Nitrososphaeria</taxon>
        <taxon>Nitrosopumilales</taxon>
        <taxon>Nitrosopumilaceae</taxon>
        <taxon>Candidatus Nitrosomaritimum</taxon>
    </lineage>
</organism>
<evidence type="ECO:0000313" key="1">
    <source>
        <dbReference type="EMBL" id="MBA4454234.1"/>
    </source>
</evidence>
<gene>
    <name evidence="1" type="ORF">H2B05_04740</name>
</gene>
<proteinExistence type="predicted"/>
<name>A0AC60W3X6_9ARCH</name>
<feature type="non-terminal residue" evidence="1">
    <location>
        <position position="1"/>
    </location>
</feature>
<sequence length="57" mass="6772">EEEQAFQNEQKQLYTEALAGCLKDKNMKKCNDEIAFDDFKQDKEDVPIWMPLTLMMK</sequence>
<protein>
    <submittedName>
        <fullName evidence="1">Uncharacterized protein</fullName>
    </submittedName>
</protein>